<feature type="domain" description="Carbamoyltransferase C-terminal" evidence="4">
    <location>
        <begin position="373"/>
        <end position="541"/>
    </location>
</feature>
<dbReference type="CDD" id="cd24098">
    <property type="entry name" value="ASKHA_NBD_TobZ_N"/>
    <property type="match status" value="1"/>
</dbReference>
<feature type="domain" description="Carbamoyltransferase" evidence="3">
    <location>
        <begin position="119"/>
        <end position="324"/>
    </location>
</feature>
<dbReference type="Pfam" id="PF02543">
    <property type="entry name" value="Carbam_trans_N"/>
    <property type="match status" value="2"/>
</dbReference>
<dbReference type="InterPro" id="IPR017945">
    <property type="entry name" value="DHBP_synth_RibB-like_a/b_dom"/>
</dbReference>
<dbReference type="InterPro" id="IPR043129">
    <property type="entry name" value="ATPase_NBD"/>
</dbReference>
<dbReference type="InterPro" id="IPR003696">
    <property type="entry name" value="Carbtransf_dom"/>
</dbReference>
<reference evidence="5 6" key="1">
    <citation type="journal article" date="2019" name="Int. J. Syst. Evol. Microbiol.">
        <title>The Global Catalogue of Microorganisms (GCM) 10K type strain sequencing project: providing services to taxonomists for standard genome sequencing and annotation.</title>
        <authorList>
            <consortium name="The Broad Institute Genomics Platform"/>
            <consortium name="The Broad Institute Genome Sequencing Center for Infectious Disease"/>
            <person name="Wu L."/>
            <person name="Ma J."/>
        </authorList>
    </citation>
    <scope>NUCLEOTIDE SEQUENCE [LARGE SCALE GENOMIC DNA]</scope>
    <source>
        <strain evidence="5 6">JCM 6307</strain>
    </source>
</reference>
<comment type="similarity">
    <text evidence="1">Belongs to the NodU/CmcH family.</text>
</comment>
<accession>A0ABN3MT08</accession>
<evidence type="ECO:0000256" key="1">
    <source>
        <dbReference type="ARBA" id="ARBA00006129"/>
    </source>
</evidence>
<evidence type="ECO:0000259" key="4">
    <source>
        <dbReference type="Pfam" id="PF16861"/>
    </source>
</evidence>
<dbReference type="Proteomes" id="UP001501358">
    <property type="component" value="Unassembled WGS sequence"/>
</dbReference>
<dbReference type="PANTHER" id="PTHR34847">
    <property type="entry name" value="NODULATION PROTEIN U"/>
    <property type="match status" value="1"/>
</dbReference>
<organism evidence="5 6">
    <name type="scientific">Streptomyces thermolineatus</name>
    <dbReference type="NCBI Taxonomy" id="44033"/>
    <lineage>
        <taxon>Bacteria</taxon>
        <taxon>Bacillati</taxon>
        <taxon>Actinomycetota</taxon>
        <taxon>Actinomycetes</taxon>
        <taxon>Kitasatosporales</taxon>
        <taxon>Streptomycetaceae</taxon>
        <taxon>Streptomyces</taxon>
    </lineage>
</organism>
<proteinExistence type="inferred from homology"/>
<dbReference type="InterPro" id="IPR031730">
    <property type="entry name" value="Carbam_trans_C"/>
</dbReference>
<gene>
    <name evidence="5" type="ORF">GCM10010406_50620</name>
</gene>
<protein>
    <submittedName>
        <fullName evidence="5">Carbamoyltransferase C-terminal domain-containing protein</fullName>
    </submittedName>
</protein>
<dbReference type="SUPFAM" id="SSF53067">
    <property type="entry name" value="Actin-like ATPase domain"/>
    <property type="match status" value="1"/>
</dbReference>
<dbReference type="PANTHER" id="PTHR34847:SF1">
    <property type="entry name" value="NODULATION PROTEIN U"/>
    <property type="match status" value="1"/>
</dbReference>
<comment type="caution">
    <text evidence="5">The sequence shown here is derived from an EMBL/GenBank/DDBJ whole genome shotgun (WGS) entry which is preliminary data.</text>
</comment>
<sequence>MRILGINALFHDPAAALVIDGRTVAAAEEERFSRRKHGKRPVPFSAWEVPEKAAAWCLEQAGLRPQDLDAVAYSFDPSLARPADAMGLHDPWDHLRLTYAREAPNFLATALPGLDPGIVRFVPHHMAHAASGALAAPGAGNSSVLVLDGRGEATSHLAARRTGDRIEPLYGQELPHSLGLVYEELTEHLGFLRSSDEYKVMALASHGRPRMLAELRRHVHPTGDGGFRAAGVPWAELSRPRHPDEAWTQEHADLAASAQACLEETLLDLARWLHGRTGDRVLTMAGGVALNCVANSRIAREGPFDRVWVQPAAGDAGTALGGALLLAAAGGESPEPMAGADLGRGWSDAELEAWLKAAAVPFDRPVDIAETVAEALARDEIVAWFQGRAEYGPRALGHRSLLAHPGHSGNLERLNDVKGREQFRPVAPMVLVERAAEVFDGPLPSPYMLFVHDVAPQWRDRIPAVVHVDGTARIQTVDPAAEPLVARMLGRFERLTGLPVVVNTSLNTAGRPMVDDPRDALECFGSAPVDMLAIGPFAVRRAAFFAGGRPDAVTVRAGRAPAPGTRTAKGGRRPAAGLSGPDGGMAWPPDGTPVVPHADGTANGTANGTAGEAGR</sequence>
<feature type="region of interest" description="Disordered" evidence="2">
    <location>
        <begin position="556"/>
        <end position="615"/>
    </location>
</feature>
<dbReference type="Gene3D" id="3.90.870.20">
    <property type="entry name" value="Carbamoyltransferase, C-terminal domain"/>
    <property type="match status" value="1"/>
</dbReference>
<dbReference type="Gene3D" id="3.30.420.40">
    <property type="match status" value="2"/>
</dbReference>
<evidence type="ECO:0000259" key="3">
    <source>
        <dbReference type="Pfam" id="PF02543"/>
    </source>
</evidence>
<evidence type="ECO:0000313" key="6">
    <source>
        <dbReference type="Proteomes" id="UP001501358"/>
    </source>
</evidence>
<feature type="domain" description="Carbamoyltransferase" evidence="3">
    <location>
        <begin position="2"/>
        <end position="71"/>
    </location>
</feature>
<dbReference type="Pfam" id="PF16861">
    <property type="entry name" value="Carbam_trans_C"/>
    <property type="match status" value="1"/>
</dbReference>
<dbReference type="SUPFAM" id="SSF55821">
    <property type="entry name" value="YrdC/RibB"/>
    <property type="match status" value="1"/>
</dbReference>
<dbReference type="InterPro" id="IPR038152">
    <property type="entry name" value="Carbam_trans_C_sf"/>
</dbReference>
<name>A0ABN3MT08_9ACTN</name>
<dbReference type="InterPro" id="IPR051338">
    <property type="entry name" value="NodU/CmcH_Carbamoyltrnsfr"/>
</dbReference>
<evidence type="ECO:0000256" key="2">
    <source>
        <dbReference type="SAM" id="MobiDB-lite"/>
    </source>
</evidence>
<feature type="compositionally biased region" description="Low complexity" evidence="2">
    <location>
        <begin position="598"/>
        <end position="615"/>
    </location>
</feature>
<evidence type="ECO:0000313" key="5">
    <source>
        <dbReference type="EMBL" id="GAA2507915.1"/>
    </source>
</evidence>
<keyword evidence="6" id="KW-1185">Reference proteome</keyword>
<dbReference type="RefSeq" id="WP_344385679.1">
    <property type="nucleotide sequence ID" value="NZ_BAAATA010000043.1"/>
</dbReference>
<dbReference type="EMBL" id="BAAATA010000043">
    <property type="protein sequence ID" value="GAA2507915.1"/>
    <property type="molecule type" value="Genomic_DNA"/>
</dbReference>